<name>A0ABQ7H3U2_DUNSA</name>
<keyword evidence="2" id="KW-1185">Reference proteome</keyword>
<dbReference type="SUPFAM" id="SSF63829">
    <property type="entry name" value="Calcium-dependent phosphotriesterase"/>
    <property type="match status" value="1"/>
</dbReference>
<dbReference type="Proteomes" id="UP000815325">
    <property type="component" value="Unassembled WGS sequence"/>
</dbReference>
<reference evidence="1" key="1">
    <citation type="submission" date="2017-08" db="EMBL/GenBank/DDBJ databases">
        <authorList>
            <person name="Polle J.E."/>
            <person name="Barry K."/>
            <person name="Cushman J."/>
            <person name="Schmutz J."/>
            <person name="Tran D."/>
            <person name="Hathwaick L.T."/>
            <person name="Yim W.C."/>
            <person name="Jenkins J."/>
            <person name="Mckie-Krisberg Z.M."/>
            <person name="Prochnik S."/>
            <person name="Lindquist E."/>
            <person name="Dockter R.B."/>
            <person name="Adam C."/>
            <person name="Molina H."/>
            <person name="Bunkerborg J."/>
            <person name="Jin E."/>
            <person name="Buchheim M."/>
            <person name="Magnuson J."/>
        </authorList>
    </citation>
    <scope>NUCLEOTIDE SEQUENCE</scope>
    <source>
        <strain evidence="1">CCAP 19/18</strain>
    </source>
</reference>
<evidence type="ECO:0008006" key="3">
    <source>
        <dbReference type="Google" id="ProtNLM"/>
    </source>
</evidence>
<evidence type="ECO:0000313" key="1">
    <source>
        <dbReference type="EMBL" id="KAF5841510.1"/>
    </source>
</evidence>
<sequence>MDRVLSNADLLASHIFPCFSYKNAAIATQVCQQWRSVIHSMLFQAAPFHAKLLLASSNRQEIADVSCFLKEFCTPGPIPGVKLFKKKLSRAYKDFWLTSCTAGDNDTFYCCQYRGGGKGSVIQFSGDFNGQPCTSWSHRHSGSSGEQVASSTSLQSPEGITCINGALFVLTAEAILVQIAHIHGRWQEVASVSLGDGVPWALRHGPDGALYAAWDNPYETDSYVEPPADAHGCVKRIQLQLKDCPSASMVDEAHQSIHAFTGTPVRRPSGLCFGPCGSLFVTSMGDDEGCILGFAGPLHNQPGTLKLRVPVQPFGLLPWDVVALPGAHGTTNLVASVHRNRDDHNLEQLRSRMDVSEQRGEPVHHDPELEHSLACFLCRIDGVDVPNSRIRGQSYFRRLPFAISHANMMYLCA</sequence>
<dbReference type="EMBL" id="MU069483">
    <property type="protein sequence ID" value="KAF5841510.1"/>
    <property type="molecule type" value="Genomic_DNA"/>
</dbReference>
<evidence type="ECO:0000313" key="2">
    <source>
        <dbReference type="Proteomes" id="UP000815325"/>
    </source>
</evidence>
<organism evidence="1 2">
    <name type="scientific">Dunaliella salina</name>
    <name type="common">Green alga</name>
    <name type="synonym">Protococcus salinus</name>
    <dbReference type="NCBI Taxonomy" id="3046"/>
    <lineage>
        <taxon>Eukaryota</taxon>
        <taxon>Viridiplantae</taxon>
        <taxon>Chlorophyta</taxon>
        <taxon>core chlorophytes</taxon>
        <taxon>Chlorophyceae</taxon>
        <taxon>CS clade</taxon>
        <taxon>Chlamydomonadales</taxon>
        <taxon>Dunaliellaceae</taxon>
        <taxon>Dunaliella</taxon>
    </lineage>
</organism>
<comment type="caution">
    <text evidence="1">The sequence shown here is derived from an EMBL/GenBank/DDBJ whole genome shotgun (WGS) entry which is preliminary data.</text>
</comment>
<proteinExistence type="predicted"/>
<protein>
    <recommendedName>
        <fullName evidence="3">F-box domain-containing protein</fullName>
    </recommendedName>
</protein>
<accession>A0ABQ7H3U2</accession>
<gene>
    <name evidence="1" type="ORF">DUNSADRAFT_12438</name>
</gene>